<sequence length="687" mass="76456">MDPMDLLWHAWKDTVLGVKKFLFDLCLAAGLSETAWALAESGIEGCALEVHHLKRKFHDQNSGGCGTCKDGRQTCDECCFGFPVDQGIWMKDWNANLADAAEAARQTAEQPFVRAALKTFRSGPVPHTLAISEEAVTHLLDIAILIGDKEAAVCCAKHSALRPLRRWSSDGIFEQVVQRRSLQVTEEWTIYFNCWSLRIKDPEGLLTAMSIGTALETLSLMECASKGYEPKDDPWQVCDQPLPTWNCLPFREAVALSGSPWAEFADLLPPKTPWKPRIRNGPRNGLGGIFLQASAFALCADRLQHAQMAGIEFQHFGLCYSLEKSFREASVLSLLDLAILSGQSDCAALCASTSMTLSDPGCHILRRCLTADPKRFSAAVAAAQVTWDIAWRNASLARLNANLLLRRFSQGVEFPTFLVWEVAAILVNPPLIIDDLDLWEEWRRWYRSGWCRKDLFPSPKCEMKEVQMEIDGLQGGESSSKPVDPVPGADEATDEKAGEQDALMRAIQETRSEMPPLNVDGVRLFRLTRMANANHVVDLLFDPTGPLKELHDRVQEAGCSVDPEGNPVKILFVPCTENQLLELEDLAAHGYELCRKKHILALQADHKVIDQALRAHIARAHRPELKKVARLSARHTPGDWEAEAASSSQVKKHEGRRDEEDQEGPIIEEIGDFVSTFSGWGFPSYNP</sequence>
<organism evidence="2 3">
    <name type="scientific">Durusdinium trenchii</name>
    <dbReference type="NCBI Taxonomy" id="1381693"/>
    <lineage>
        <taxon>Eukaryota</taxon>
        <taxon>Sar</taxon>
        <taxon>Alveolata</taxon>
        <taxon>Dinophyceae</taxon>
        <taxon>Suessiales</taxon>
        <taxon>Symbiodiniaceae</taxon>
        <taxon>Durusdinium</taxon>
    </lineage>
</organism>
<name>A0ABP0QWK4_9DINO</name>
<protein>
    <submittedName>
        <fullName evidence="2">Uncharacterized protein</fullName>
    </submittedName>
</protein>
<evidence type="ECO:0000256" key="1">
    <source>
        <dbReference type="SAM" id="MobiDB-lite"/>
    </source>
</evidence>
<feature type="region of interest" description="Disordered" evidence="1">
    <location>
        <begin position="472"/>
        <end position="499"/>
    </location>
</feature>
<dbReference type="Proteomes" id="UP001642484">
    <property type="component" value="Unassembled WGS sequence"/>
</dbReference>
<comment type="caution">
    <text evidence="2">The sequence shown here is derived from an EMBL/GenBank/DDBJ whole genome shotgun (WGS) entry which is preliminary data.</text>
</comment>
<keyword evidence="3" id="KW-1185">Reference proteome</keyword>
<evidence type="ECO:0000313" key="3">
    <source>
        <dbReference type="Proteomes" id="UP001642484"/>
    </source>
</evidence>
<evidence type="ECO:0000313" key="2">
    <source>
        <dbReference type="EMBL" id="CAK9092255.1"/>
    </source>
</evidence>
<reference evidence="2 3" key="1">
    <citation type="submission" date="2024-02" db="EMBL/GenBank/DDBJ databases">
        <authorList>
            <person name="Chen Y."/>
            <person name="Shah S."/>
            <person name="Dougan E. K."/>
            <person name="Thang M."/>
            <person name="Chan C."/>
        </authorList>
    </citation>
    <scope>NUCLEOTIDE SEQUENCE [LARGE SCALE GENOMIC DNA]</scope>
</reference>
<accession>A0ABP0QWK4</accession>
<feature type="region of interest" description="Disordered" evidence="1">
    <location>
        <begin position="636"/>
        <end position="666"/>
    </location>
</feature>
<dbReference type="EMBL" id="CAXAMN010025051">
    <property type="protein sequence ID" value="CAK9092255.1"/>
    <property type="molecule type" value="Genomic_DNA"/>
</dbReference>
<proteinExistence type="predicted"/>
<gene>
    <name evidence="2" type="ORF">CCMP2556_LOCUS44184</name>
</gene>